<evidence type="ECO:0000313" key="2">
    <source>
        <dbReference type="Proteomes" id="UP000245626"/>
    </source>
</evidence>
<dbReference type="EMBL" id="KZ819932">
    <property type="protein sequence ID" value="PWN50435.1"/>
    <property type="molecule type" value="Genomic_DNA"/>
</dbReference>
<protein>
    <submittedName>
        <fullName evidence="1">Nucleic acid-binding protein</fullName>
    </submittedName>
</protein>
<organism evidence="1 2">
    <name type="scientific">Violaceomyces palustris</name>
    <dbReference type="NCBI Taxonomy" id="1673888"/>
    <lineage>
        <taxon>Eukaryota</taxon>
        <taxon>Fungi</taxon>
        <taxon>Dikarya</taxon>
        <taxon>Basidiomycota</taxon>
        <taxon>Ustilaginomycotina</taxon>
        <taxon>Ustilaginomycetes</taxon>
        <taxon>Violaceomycetales</taxon>
        <taxon>Violaceomycetaceae</taxon>
        <taxon>Violaceomyces</taxon>
    </lineage>
</organism>
<name>A0ACD0NX81_9BASI</name>
<gene>
    <name evidence="1" type="ORF">IE53DRAFT_344126</name>
</gene>
<accession>A0ACD0NX81</accession>
<reference evidence="1 2" key="1">
    <citation type="journal article" date="2018" name="Mol. Biol. Evol.">
        <title>Broad Genomic Sampling Reveals a Smut Pathogenic Ancestry of the Fungal Clade Ustilaginomycotina.</title>
        <authorList>
            <person name="Kijpornyongpan T."/>
            <person name="Mondo S.J."/>
            <person name="Barry K."/>
            <person name="Sandor L."/>
            <person name="Lee J."/>
            <person name="Lipzen A."/>
            <person name="Pangilinan J."/>
            <person name="LaButti K."/>
            <person name="Hainaut M."/>
            <person name="Henrissat B."/>
            <person name="Grigoriev I.V."/>
            <person name="Spatafora J.W."/>
            <person name="Aime M.C."/>
        </authorList>
    </citation>
    <scope>NUCLEOTIDE SEQUENCE [LARGE SCALE GENOMIC DNA]</scope>
    <source>
        <strain evidence="1 2">SA 807</strain>
    </source>
</reference>
<dbReference type="Proteomes" id="UP000245626">
    <property type="component" value="Unassembled WGS sequence"/>
</dbReference>
<proteinExistence type="predicted"/>
<keyword evidence="2" id="KW-1185">Reference proteome</keyword>
<sequence>MPANTLSGIVTKAGVMAKTVTMTVERRITHPKLLKTYLRHKKYLVHDPESTLSVGDRIVAQSCRPLSARKRYTLLNRVGKESTGQFRREKAEAMMSAVDREKIRIEQLVKDEVAKKSGGGGESSDGGGERRK</sequence>
<evidence type="ECO:0000313" key="1">
    <source>
        <dbReference type="EMBL" id="PWN50435.1"/>
    </source>
</evidence>